<dbReference type="GO" id="GO:0003887">
    <property type="term" value="F:DNA-directed DNA polymerase activity"/>
    <property type="evidence" value="ECO:0007669"/>
    <property type="project" value="UniProtKB-KW"/>
</dbReference>
<dbReference type="InterPro" id="IPR043502">
    <property type="entry name" value="DNA/RNA_pol_sf"/>
</dbReference>
<keyword evidence="12" id="KW-0239">DNA-directed DNA polymerase</keyword>
<evidence type="ECO:0000256" key="13">
    <source>
        <dbReference type="ARBA" id="ARBA00023125"/>
    </source>
</evidence>
<dbReference type="InterPro" id="IPR050951">
    <property type="entry name" value="Retrovirus_Pol_polyprotein"/>
</dbReference>
<dbReference type="GO" id="GO:0015074">
    <property type="term" value="P:DNA integration"/>
    <property type="evidence" value="ECO:0007669"/>
    <property type="project" value="UniProtKB-KW"/>
</dbReference>
<dbReference type="GO" id="GO:0003677">
    <property type="term" value="F:DNA binding"/>
    <property type="evidence" value="ECO:0007669"/>
    <property type="project" value="UniProtKB-KW"/>
</dbReference>
<organism evidence="19">
    <name type="scientific">Tanacetum cinerariifolium</name>
    <name type="common">Dalmatian daisy</name>
    <name type="synonym">Chrysanthemum cinerariifolium</name>
    <dbReference type="NCBI Taxonomy" id="118510"/>
    <lineage>
        <taxon>Eukaryota</taxon>
        <taxon>Viridiplantae</taxon>
        <taxon>Streptophyta</taxon>
        <taxon>Embryophyta</taxon>
        <taxon>Tracheophyta</taxon>
        <taxon>Spermatophyta</taxon>
        <taxon>Magnoliopsida</taxon>
        <taxon>eudicotyledons</taxon>
        <taxon>Gunneridae</taxon>
        <taxon>Pentapetalae</taxon>
        <taxon>asterids</taxon>
        <taxon>campanulids</taxon>
        <taxon>Asterales</taxon>
        <taxon>Asteraceae</taxon>
        <taxon>Asteroideae</taxon>
        <taxon>Anthemideae</taxon>
        <taxon>Anthemidinae</taxon>
        <taxon>Tanacetum</taxon>
    </lineage>
</organism>
<keyword evidence="4" id="KW-0540">Nuclease</keyword>
<evidence type="ECO:0000256" key="11">
    <source>
        <dbReference type="ARBA" id="ARBA00022918"/>
    </source>
</evidence>
<gene>
    <name evidence="19" type="ORF">Tci_043590</name>
</gene>
<dbReference type="SUPFAM" id="SSF56672">
    <property type="entry name" value="DNA/RNA polymerases"/>
    <property type="match status" value="2"/>
</dbReference>
<dbReference type="Pfam" id="PF08284">
    <property type="entry name" value="RVP_2"/>
    <property type="match status" value="1"/>
</dbReference>
<evidence type="ECO:0000259" key="18">
    <source>
        <dbReference type="PROSITE" id="PS50994"/>
    </source>
</evidence>
<dbReference type="Pfam" id="PF17919">
    <property type="entry name" value="RT_RNaseH_2"/>
    <property type="match status" value="1"/>
</dbReference>
<feature type="compositionally biased region" description="Gly residues" evidence="17">
    <location>
        <begin position="14"/>
        <end position="23"/>
    </location>
</feature>
<keyword evidence="14" id="KW-0233">DNA recombination</keyword>
<keyword evidence="10" id="KW-0229">DNA integration</keyword>
<name>A0A6L2MFU9_TANCI</name>
<evidence type="ECO:0000256" key="4">
    <source>
        <dbReference type="ARBA" id="ARBA00022722"/>
    </source>
</evidence>
<dbReference type="InterPro" id="IPR005162">
    <property type="entry name" value="Retrotrans_gag_dom"/>
</dbReference>
<evidence type="ECO:0000256" key="7">
    <source>
        <dbReference type="ARBA" id="ARBA00022759"/>
    </source>
</evidence>
<dbReference type="GO" id="GO:0006310">
    <property type="term" value="P:DNA recombination"/>
    <property type="evidence" value="ECO:0007669"/>
    <property type="project" value="UniProtKB-KW"/>
</dbReference>
<keyword evidence="13" id="KW-0238">DNA-binding</keyword>
<evidence type="ECO:0000256" key="5">
    <source>
        <dbReference type="ARBA" id="ARBA00022723"/>
    </source>
</evidence>
<evidence type="ECO:0000256" key="17">
    <source>
        <dbReference type="SAM" id="MobiDB-lite"/>
    </source>
</evidence>
<evidence type="ECO:0000256" key="3">
    <source>
        <dbReference type="ARBA" id="ARBA00022695"/>
    </source>
</evidence>
<keyword evidence="11 19" id="KW-0695">RNA-directed DNA polymerase</keyword>
<dbReference type="InterPro" id="IPR012337">
    <property type="entry name" value="RNaseH-like_sf"/>
</dbReference>
<dbReference type="InterPro" id="IPR056924">
    <property type="entry name" value="SH3_Tf2-1"/>
</dbReference>
<dbReference type="GO" id="GO:0004519">
    <property type="term" value="F:endonuclease activity"/>
    <property type="evidence" value="ECO:0007669"/>
    <property type="project" value="UniProtKB-KW"/>
</dbReference>
<dbReference type="Pfam" id="PF24626">
    <property type="entry name" value="SH3_Tf2-1"/>
    <property type="match status" value="1"/>
</dbReference>
<feature type="domain" description="Integrase catalytic" evidence="18">
    <location>
        <begin position="434"/>
        <end position="605"/>
    </location>
</feature>
<dbReference type="InterPro" id="IPR041577">
    <property type="entry name" value="RT_RNaseH_2"/>
</dbReference>
<accession>A0A6L2MFU9</accession>
<dbReference type="InterPro" id="IPR001584">
    <property type="entry name" value="Integrase_cat-core"/>
</dbReference>
<sequence>MRTGSAGRPATESLGGGTGVRVGRGGRGRRPREGDDKRIGNVVNENVQENIRNVIVNGIQIKKIESVHDMSGCSIDQKIKYTAGSFVDKALTWWNSQIRTLRREVTISISWNDFKFMMIQEFCPSHEMQKLESELWNHAMVRAGHVVYTDKFHELARLVPHLVTPESRMIERNGLIKKVEKRGNVGEPNKDKNGRDDSKRTRTGNVFATTINPVGRENIASGQLVEIDKVIKGYKLEIEGHVFDIDLIPFGHGSFDVIIGMDWFSNYKAKIICHEKVVRIPLSDGKVLRVLGERPEEKARPLMSIKASDKKQEEIVVVRYFPEVFPNDLSGLPPIWEIEFRIEFTPGATPIAKSPYRLAPSELEELSGQLKELQDKGKEHQLAFQTLKDKLCNAPVLALSDGSEDFVVYYDASGIGLGYVLMQRELFSDYKCEICYHPGKANVMADALSRKERVKPNRVRAMNMILLSSIKDRILAAQKEAVDESARLQRCLDEMIEQRSDGILDRYWWPGMKKDVAEYVSKCLTCLKSMQEALGTRLDLSTTYHPQTDGQSERTIQNLEDMLKACILDFGGSWDVHLPLFEFSYNNSYHASVRCAPFEALYGRKCHSPIMWADVGEGSVVPRLCGLKLEKKSYADKRRKPLEFSVGDYVLLKVSPWKGVVRFGKKGKLAPRFVGPFKIIEKVGPVAYQLDLPKELNGVHDMFHVSNLKKCLADPTLKVPLDEI</sequence>
<keyword evidence="15" id="KW-0511">Multifunctional enzyme</keyword>
<dbReference type="Gene3D" id="2.40.70.10">
    <property type="entry name" value="Acid Proteases"/>
    <property type="match status" value="1"/>
</dbReference>
<evidence type="ECO:0000256" key="6">
    <source>
        <dbReference type="ARBA" id="ARBA00022750"/>
    </source>
</evidence>
<reference evidence="19" key="1">
    <citation type="journal article" date="2019" name="Sci. Rep.">
        <title>Draft genome of Tanacetum cinerariifolium, the natural source of mosquito coil.</title>
        <authorList>
            <person name="Yamashiro T."/>
            <person name="Shiraishi A."/>
            <person name="Satake H."/>
            <person name="Nakayama K."/>
        </authorList>
    </citation>
    <scope>NUCLEOTIDE SEQUENCE</scope>
</reference>
<feature type="region of interest" description="Disordered" evidence="17">
    <location>
        <begin position="181"/>
        <end position="204"/>
    </location>
</feature>
<dbReference type="EMBL" id="BKCJ010006336">
    <property type="protein sequence ID" value="GEU71612.1"/>
    <property type="molecule type" value="Genomic_DNA"/>
</dbReference>
<dbReference type="PROSITE" id="PS50994">
    <property type="entry name" value="INTEGRASE"/>
    <property type="match status" value="1"/>
</dbReference>
<dbReference type="PANTHER" id="PTHR37984">
    <property type="entry name" value="PROTEIN CBG26694"/>
    <property type="match status" value="1"/>
</dbReference>
<dbReference type="GO" id="GO:0004190">
    <property type="term" value="F:aspartic-type endopeptidase activity"/>
    <property type="evidence" value="ECO:0007669"/>
    <property type="project" value="UniProtKB-KW"/>
</dbReference>
<keyword evidence="8" id="KW-0378">Hydrolase</keyword>
<comment type="caution">
    <text evidence="19">The sequence shown here is derived from an EMBL/GenBank/DDBJ whole genome shotgun (WGS) entry which is preliminary data.</text>
</comment>
<evidence type="ECO:0000313" key="19">
    <source>
        <dbReference type="EMBL" id="GEU71612.1"/>
    </source>
</evidence>
<keyword evidence="6" id="KW-0064">Aspartyl protease</keyword>
<keyword evidence="2" id="KW-0808">Transferase</keyword>
<dbReference type="GO" id="GO:0006508">
    <property type="term" value="P:proteolysis"/>
    <property type="evidence" value="ECO:0007669"/>
    <property type="project" value="UniProtKB-KW"/>
</dbReference>
<dbReference type="PANTHER" id="PTHR37984:SF5">
    <property type="entry name" value="PROTEIN NYNRIN-LIKE"/>
    <property type="match status" value="1"/>
</dbReference>
<feature type="compositionally biased region" description="Basic and acidic residues" evidence="17">
    <location>
        <begin position="181"/>
        <end position="200"/>
    </location>
</feature>
<evidence type="ECO:0000256" key="12">
    <source>
        <dbReference type="ARBA" id="ARBA00022932"/>
    </source>
</evidence>
<proteinExistence type="predicted"/>
<dbReference type="Gene3D" id="3.30.420.10">
    <property type="entry name" value="Ribonuclease H-like superfamily/Ribonuclease H"/>
    <property type="match status" value="1"/>
</dbReference>
<keyword evidence="9" id="KW-0460">Magnesium</keyword>
<evidence type="ECO:0000256" key="2">
    <source>
        <dbReference type="ARBA" id="ARBA00022679"/>
    </source>
</evidence>
<evidence type="ECO:0000256" key="15">
    <source>
        <dbReference type="ARBA" id="ARBA00023268"/>
    </source>
</evidence>
<evidence type="ECO:0000256" key="14">
    <source>
        <dbReference type="ARBA" id="ARBA00023172"/>
    </source>
</evidence>
<keyword evidence="7" id="KW-0255">Endonuclease</keyword>
<evidence type="ECO:0000256" key="8">
    <source>
        <dbReference type="ARBA" id="ARBA00022801"/>
    </source>
</evidence>
<dbReference type="GO" id="GO:0003964">
    <property type="term" value="F:RNA-directed DNA polymerase activity"/>
    <property type="evidence" value="ECO:0007669"/>
    <property type="project" value="UniProtKB-KW"/>
</dbReference>
<dbReference type="InterPro" id="IPR021109">
    <property type="entry name" value="Peptidase_aspartic_dom_sf"/>
</dbReference>
<evidence type="ECO:0000256" key="9">
    <source>
        <dbReference type="ARBA" id="ARBA00022842"/>
    </source>
</evidence>
<keyword evidence="5" id="KW-0479">Metal-binding</keyword>
<evidence type="ECO:0000256" key="10">
    <source>
        <dbReference type="ARBA" id="ARBA00022908"/>
    </source>
</evidence>
<dbReference type="InterPro" id="IPR041588">
    <property type="entry name" value="Integrase_H2C2"/>
</dbReference>
<evidence type="ECO:0000256" key="1">
    <source>
        <dbReference type="ARBA" id="ARBA00022670"/>
    </source>
</evidence>
<dbReference type="SUPFAM" id="SSF53098">
    <property type="entry name" value="Ribonuclease H-like"/>
    <property type="match status" value="1"/>
</dbReference>
<evidence type="ECO:0000256" key="16">
    <source>
        <dbReference type="SAM" id="Coils"/>
    </source>
</evidence>
<dbReference type="Pfam" id="PF03732">
    <property type="entry name" value="Retrotrans_gag"/>
    <property type="match status" value="1"/>
</dbReference>
<feature type="region of interest" description="Disordered" evidence="17">
    <location>
        <begin position="1"/>
        <end position="40"/>
    </location>
</feature>
<dbReference type="InterPro" id="IPR036397">
    <property type="entry name" value="RNaseH_sf"/>
</dbReference>
<protein>
    <submittedName>
        <fullName evidence="19">Putative reverse transcriptase domain-containing protein</fullName>
    </submittedName>
</protein>
<keyword evidence="1" id="KW-0645">Protease</keyword>
<keyword evidence="16" id="KW-0175">Coiled coil</keyword>
<dbReference type="Pfam" id="PF17921">
    <property type="entry name" value="Integrase_H2C2"/>
    <property type="match status" value="1"/>
</dbReference>
<keyword evidence="3" id="KW-0548">Nucleotidyltransferase</keyword>
<dbReference type="AlphaFoldDB" id="A0A6L2MFU9"/>
<feature type="coiled-coil region" evidence="16">
    <location>
        <begin position="363"/>
        <end position="390"/>
    </location>
</feature>
<dbReference type="GO" id="GO:0046872">
    <property type="term" value="F:metal ion binding"/>
    <property type="evidence" value="ECO:0007669"/>
    <property type="project" value="UniProtKB-KW"/>
</dbReference>